<dbReference type="Pfam" id="PF02136">
    <property type="entry name" value="NTF2"/>
    <property type="match status" value="1"/>
</dbReference>
<evidence type="ECO:0000256" key="1">
    <source>
        <dbReference type="RuleBase" id="RU369002"/>
    </source>
</evidence>
<comment type="subcellular location">
    <subcellularLocation>
        <location evidence="1">Cytoplasm</location>
    </subcellularLocation>
    <subcellularLocation>
        <location evidence="1">Nucleus</location>
    </subcellularLocation>
</comment>
<dbReference type="InterPro" id="IPR045875">
    <property type="entry name" value="NTF2"/>
</dbReference>
<name>A0A0L0FR01_9EUKA</name>
<dbReference type="SUPFAM" id="SSF54427">
    <property type="entry name" value="NTF2-like"/>
    <property type="match status" value="1"/>
</dbReference>
<organism evidence="3 4">
    <name type="scientific">Sphaeroforma arctica JP610</name>
    <dbReference type="NCBI Taxonomy" id="667725"/>
    <lineage>
        <taxon>Eukaryota</taxon>
        <taxon>Ichthyosporea</taxon>
        <taxon>Ichthyophonida</taxon>
        <taxon>Sphaeroforma</taxon>
    </lineage>
</organism>
<evidence type="ECO:0000313" key="3">
    <source>
        <dbReference type="EMBL" id="KNC79237.1"/>
    </source>
</evidence>
<dbReference type="GO" id="GO:0006913">
    <property type="term" value="P:nucleocytoplasmic transport"/>
    <property type="evidence" value="ECO:0007669"/>
    <property type="project" value="UniProtKB-UniRule"/>
</dbReference>
<dbReference type="PANTHER" id="PTHR12612">
    <property type="entry name" value="NUCLEAR TRANSPORT FACTOR 2"/>
    <property type="match status" value="1"/>
</dbReference>
<dbReference type="GO" id="GO:0005634">
    <property type="term" value="C:nucleus"/>
    <property type="evidence" value="ECO:0007669"/>
    <property type="project" value="UniProtKB-SubCell"/>
</dbReference>
<accession>A0A0L0FR01</accession>
<dbReference type="GO" id="GO:0051028">
    <property type="term" value="P:mRNA transport"/>
    <property type="evidence" value="ECO:0007669"/>
    <property type="project" value="UniProtKB-UniRule"/>
</dbReference>
<keyword evidence="4" id="KW-1185">Reference proteome</keyword>
<comment type="function">
    <text evidence="1">Has a role in nuclear-cytoplasmic transport of proteins and mRNAs.</text>
</comment>
<dbReference type="PROSITE" id="PS50177">
    <property type="entry name" value="NTF2_DOMAIN"/>
    <property type="match status" value="1"/>
</dbReference>
<keyword evidence="1" id="KW-0813">Transport</keyword>
<dbReference type="GeneID" id="25908865"/>
<dbReference type="Proteomes" id="UP000054560">
    <property type="component" value="Unassembled WGS sequence"/>
</dbReference>
<dbReference type="GO" id="GO:0005737">
    <property type="term" value="C:cytoplasm"/>
    <property type="evidence" value="ECO:0007669"/>
    <property type="project" value="UniProtKB-SubCell"/>
</dbReference>
<evidence type="ECO:0000313" key="4">
    <source>
        <dbReference type="Proteomes" id="UP000054560"/>
    </source>
</evidence>
<keyword evidence="1" id="KW-0653">Protein transport</keyword>
<reference evidence="3 4" key="1">
    <citation type="submission" date="2011-02" db="EMBL/GenBank/DDBJ databases">
        <title>The Genome Sequence of Sphaeroforma arctica JP610.</title>
        <authorList>
            <consortium name="The Broad Institute Genome Sequencing Platform"/>
            <person name="Russ C."/>
            <person name="Cuomo C."/>
            <person name="Young S.K."/>
            <person name="Zeng Q."/>
            <person name="Gargeya S."/>
            <person name="Alvarado L."/>
            <person name="Berlin A."/>
            <person name="Chapman S.B."/>
            <person name="Chen Z."/>
            <person name="Freedman E."/>
            <person name="Gellesch M."/>
            <person name="Goldberg J."/>
            <person name="Griggs A."/>
            <person name="Gujja S."/>
            <person name="Heilman E."/>
            <person name="Heiman D."/>
            <person name="Howarth C."/>
            <person name="Mehta T."/>
            <person name="Neiman D."/>
            <person name="Pearson M."/>
            <person name="Roberts A."/>
            <person name="Saif S."/>
            <person name="Shea T."/>
            <person name="Shenoy N."/>
            <person name="Sisk P."/>
            <person name="Stolte C."/>
            <person name="Sykes S."/>
            <person name="White J."/>
            <person name="Yandava C."/>
            <person name="Burger G."/>
            <person name="Gray M.W."/>
            <person name="Holland P.W.H."/>
            <person name="King N."/>
            <person name="Lang F.B.F."/>
            <person name="Roger A.J."/>
            <person name="Ruiz-Trillo I."/>
            <person name="Haas B."/>
            <person name="Nusbaum C."/>
            <person name="Birren B."/>
        </authorList>
    </citation>
    <scope>NUCLEOTIDE SEQUENCE [LARGE SCALE GENOMIC DNA]</scope>
    <source>
        <strain evidence="3 4">JP610</strain>
    </source>
</reference>
<dbReference type="InterPro" id="IPR002075">
    <property type="entry name" value="NTF2_dom"/>
</dbReference>
<protein>
    <recommendedName>
        <fullName evidence="1">NTF2-related export protein</fullName>
    </recommendedName>
</protein>
<gene>
    <name evidence="3" type="ORF">SARC_08361</name>
</gene>
<keyword evidence="1" id="KW-0539">Nucleus</keyword>
<evidence type="ECO:0000259" key="2">
    <source>
        <dbReference type="PROSITE" id="PS50177"/>
    </source>
</evidence>
<dbReference type="GO" id="GO:0015031">
    <property type="term" value="P:protein transport"/>
    <property type="evidence" value="ECO:0007669"/>
    <property type="project" value="UniProtKB-KW"/>
</dbReference>
<dbReference type="eggNOG" id="KOG4353">
    <property type="taxonomic scope" value="Eukaryota"/>
</dbReference>
<dbReference type="EMBL" id="KQ242342">
    <property type="protein sequence ID" value="KNC79237.1"/>
    <property type="molecule type" value="Genomic_DNA"/>
</dbReference>
<dbReference type="InterPro" id="IPR018222">
    <property type="entry name" value="Nuclear_transport_factor_2_euk"/>
</dbReference>
<dbReference type="Gene3D" id="3.10.450.50">
    <property type="match status" value="1"/>
</dbReference>
<dbReference type="InterPro" id="IPR032710">
    <property type="entry name" value="NTF2-like_dom_sf"/>
</dbReference>
<dbReference type="OrthoDB" id="25408at2759"/>
<feature type="domain" description="NTF2" evidence="2">
    <location>
        <begin position="16"/>
        <end position="133"/>
    </location>
</feature>
<dbReference type="RefSeq" id="XP_014153139.1">
    <property type="nucleotide sequence ID" value="XM_014297664.1"/>
</dbReference>
<sequence>MDPDIKKKLVLQSCEAGDKFSTTFYSMFDTERHKVGHLYNEDATLIWNGHALSGKKDIQAFLMEKVPSTRTVITDVDCQPAPSVCGDESTLLVTVVGKVKYDTEDVPFPFGETFIMSKQQDGRYLVRSNNFRCMVA</sequence>
<dbReference type="STRING" id="667725.A0A0L0FR01"/>
<dbReference type="AlphaFoldDB" id="A0A0L0FR01"/>
<keyword evidence="1" id="KW-0963">Cytoplasm</keyword>
<proteinExistence type="predicted"/>